<evidence type="ECO:0000313" key="5">
    <source>
        <dbReference type="RefSeq" id="XP_033533244.1"/>
    </source>
</evidence>
<reference evidence="3 5" key="1">
    <citation type="submission" date="2020-01" db="EMBL/GenBank/DDBJ databases">
        <authorList>
            <consortium name="DOE Joint Genome Institute"/>
            <person name="Haridas S."/>
            <person name="Albert R."/>
            <person name="Binder M."/>
            <person name="Bloem J."/>
            <person name="Labutti K."/>
            <person name="Salamov A."/>
            <person name="Andreopoulos B."/>
            <person name="Baker S.E."/>
            <person name="Barry K."/>
            <person name="Bills G."/>
            <person name="Bluhm B.H."/>
            <person name="Cannon C."/>
            <person name="Castanera R."/>
            <person name="Culley D.E."/>
            <person name="Daum C."/>
            <person name="Ezra D."/>
            <person name="Gonzalez J.B."/>
            <person name="Henrissat B."/>
            <person name="Kuo A."/>
            <person name="Liang C."/>
            <person name="Lipzen A."/>
            <person name="Lutzoni F."/>
            <person name="Magnuson J."/>
            <person name="Mondo S."/>
            <person name="Nolan M."/>
            <person name="Ohm R."/>
            <person name="Pangilinan J."/>
            <person name="Park H.-J."/>
            <person name="Ramirez L."/>
            <person name="Alfaro M."/>
            <person name="Sun H."/>
            <person name="Tritt A."/>
            <person name="Yoshinaga Y."/>
            <person name="Zwiers L.-H."/>
            <person name="Turgeon B.G."/>
            <person name="Goodwin S.B."/>
            <person name="Spatafora J.W."/>
            <person name="Crous P.W."/>
            <person name="Grigoriev I.V."/>
        </authorList>
    </citation>
    <scope>NUCLEOTIDE SEQUENCE</scope>
    <source>
        <strain evidence="3 5">CBS 781.70</strain>
    </source>
</reference>
<reference evidence="5" key="3">
    <citation type="submission" date="2025-04" db="UniProtKB">
        <authorList>
            <consortium name="RefSeq"/>
        </authorList>
    </citation>
    <scope>IDENTIFICATION</scope>
    <source>
        <strain evidence="5">CBS 781.70</strain>
    </source>
</reference>
<protein>
    <submittedName>
        <fullName evidence="3 5">Uncharacterized protein</fullName>
    </submittedName>
</protein>
<feature type="region of interest" description="Disordered" evidence="2">
    <location>
        <begin position="1"/>
        <end position="43"/>
    </location>
</feature>
<dbReference type="GeneID" id="54420274"/>
<evidence type="ECO:0000313" key="3">
    <source>
        <dbReference type="EMBL" id="KAF1811613.1"/>
    </source>
</evidence>
<accession>A0A6G1G0Q0</accession>
<dbReference type="RefSeq" id="XP_033533244.1">
    <property type="nucleotide sequence ID" value="XM_033679704.1"/>
</dbReference>
<feature type="compositionally biased region" description="Basic and acidic residues" evidence="2">
    <location>
        <begin position="15"/>
        <end position="26"/>
    </location>
</feature>
<sequence>MPSHHPNANYASEFDQNKRKRAEEHVITGSTKKAKRADPSGTGMDLVGGAITTGDGTGPSVTGESMALPELRAQMLALYPQLKFLEGVSDHLLEPRSTHATMDFAHRLKVESRVQVLEIFTRHIFAELEQSRDVQEKLASRLQDASQRTDALEAEHGNVLSSIDNLKEDAASWMRHGP</sequence>
<gene>
    <name evidence="3 5" type="ORF">P152DRAFT_459553</name>
</gene>
<dbReference type="Proteomes" id="UP000504638">
    <property type="component" value="Unplaced"/>
</dbReference>
<feature type="coiled-coil region" evidence="1">
    <location>
        <begin position="125"/>
        <end position="155"/>
    </location>
</feature>
<keyword evidence="4" id="KW-1185">Reference proteome</keyword>
<proteinExistence type="predicted"/>
<evidence type="ECO:0000256" key="1">
    <source>
        <dbReference type="SAM" id="Coils"/>
    </source>
</evidence>
<evidence type="ECO:0000313" key="4">
    <source>
        <dbReference type="Proteomes" id="UP000504638"/>
    </source>
</evidence>
<organism evidence="3">
    <name type="scientific">Eremomyces bilateralis CBS 781.70</name>
    <dbReference type="NCBI Taxonomy" id="1392243"/>
    <lineage>
        <taxon>Eukaryota</taxon>
        <taxon>Fungi</taxon>
        <taxon>Dikarya</taxon>
        <taxon>Ascomycota</taxon>
        <taxon>Pezizomycotina</taxon>
        <taxon>Dothideomycetes</taxon>
        <taxon>Dothideomycetes incertae sedis</taxon>
        <taxon>Eremomycetales</taxon>
        <taxon>Eremomycetaceae</taxon>
        <taxon>Eremomyces</taxon>
    </lineage>
</organism>
<keyword evidence="1" id="KW-0175">Coiled coil</keyword>
<evidence type="ECO:0000256" key="2">
    <source>
        <dbReference type="SAM" id="MobiDB-lite"/>
    </source>
</evidence>
<dbReference type="EMBL" id="ML975161">
    <property type="protein sequence ID" value="KAF1811613.1"/>
    <property type="molecule type" value="Genomic_DNA"/>
</dbReference>
<reference evidence="5" key="2">
    <citation type="submission" date="2020-04" db="EMBL/GenBank/DDBJ databases">
        <authorList>
            <consortium name="NCBI Genome Project"/>
        </authorList>
    </citation>
    <scope>NUCLEOTIDE SEQUENCE</scope>
    <source>
        <strain evidence="5">CBS 781.70</strain>
    </source>
</reference>
<dbReference type="AlphaFoldDB" id="A0A6G1G0Q0"/>
<name>A0A6G1G0Q0_9PEZI</name>